<dbReference type="GO" id="GO:0006457">
    <property type="term" value="P:protein folding"/>
    <property type="evidence" value="ECO:0007669"/>
    <property type="project" value="UniProtKB-UniRule"/>
</dbReference>
<evidence type="ECO:0000256" key="4">
    <source>
        <dbReference type="ARBA" id="ARBA00022519"/>
    </source>
</evidence>
<evidence type="ECO:0000256" key="5">
    <source>
        <dbReference type="ARBA" id="ARBA00022692"/>
    </source>
</evidence>
<comment type="subcellular location">
    <subcellularLocation>
        <location evidence="1">Cell inner membrane</location>
        <topology evidence="1">Single-pass membrane protein</topology>
        <orientation evidence="1">Periplasmic side</orientation>
    </subcellularLocation>
</comment>
<dbReference type="SUPFAM" id="SSF158855">
    <property type="entry name" value="Lipase chaperone-like"/>
    <property type="match status" value="1"/>
</dbReference>
<keyword evidence="4 11" id="KW-0997">Cell inner membrane</keyword>
<keyword evidence="10 11" id="KW-0143">Chaperone</keyword>
<dbReference type="Pfam" id="PF03280">
    <property type="entry name" value="Lipase_chap"/>
    <property type="match status" value="1"/>
</dbReference>
<accession>A0A4V1EIQ9</accession>
<dbReference type="KEGG" id="tvl:FAZ95_37830"/>
<dbReference type="HAMAP" id="MF_00790">
    <property type="entry name" value="Lipase_chap"/>
    <property type="match status" value="1"/>
</dbReference>
<keyword evidence="5 11" id="KW-0812">Transmembrane</keyword>
<proteinExistence type="inferred from homology"/>
<evidence type="ECO:0000313" key="14">
    <source>
        <dbReference type="Proteomes" id="UP000298656"/>
    </source>
</evidence>
<feature type="region of interest" description="Disordered" evidence="12">
    <location>
        <begin position="319"/>
        <end position="341"/>
    </location>
</feature>
<dbReference type="GO" id="GO:0016042">
    <property type="term" value="P:lipid catabolic process"/>
    <property type="evidence" value="ECO:0007669"/>
    <property type="project" value="UniProtKB-UniRule"/>
</dbReference>
<evidence type="ECO:0000256" key="12">
    <source>
        <dbReference type="SAM" id="MobiDB-lite"/>
    </source>
</evidence>
<comment type="function">
    <text evidence="11">May be involved in the folding of the extracellular lipase during its passage through the periplasm.</text>
</comment>
<keyword evidence="14" id="KW-1185">Reference proteome</keyword>
<gene>
    <name evidence="11" type="primary">lifO</name>
    <name evidence="13" type="ORF">FAZ95_37830</name>
</gene>
<evidence type="ECO:0000256" key="7">
    <source>
        <dbReference type="ARBA" id="ARBA00022989"/>
    </source>
</evidence>
<evidence type="ECO:0000256" key="9">
    <source>
        <dbReference type="ARBA" id="ARBA00023136"/>
    </source>
</evidence>
<sequence>MARNGNGLTRRHYGVLFIAASVALAGAVWLFAASKGANGPDTAKVADVPRAGAAAAASAMAATSQALPASLAGSSVPRLPVGDGGHLLKTRAVRDFFDYLMTAQDDMSPAALDALVRRQIAAQLDGTAAQAEALDVWRRYLLYQDGLAHLPGVPAPPDGKLNFDAVQLSLEQRASLASRTMGEWDAPFFGDERQHQQLDLERMRIAADPSLSDAQKQARMQALEQQLPPEERAARERMRKQQQAIDAVAALQKGGASADAMRAQVAQTLGPDAAERVVQMQKDEDAWQAKYAEYAAQRAQIDAQGLSPESRDARIAQLRQQVFPNPSDAMRAASLDRGAGG</sequence>
<keyword evidence="7 11" id="KW-1133">Transmembrane helix</keyword>
<evidence type="ECO:0000256" key="10">
    <source>
        <dbReference type="ARBA" id="ARBA00023186"/>
    </source>
</evidence>
<dbReference type="EMBL" id="CP040078">
    <property type="protein sequence ID" value="QCP54630.1"/>
    <property type="molecule type" value="Genomic_DNA"/>
</dbReference>
<dbReference type="AlphaFoldDB" id="A0A4V1EIQ9"/>
<evidence type="ECO:0000313" key="13">
    <source>
        <dbReference type="EMBL" id="QCP54630.1"/>
    </source>
</evidence>
<organism evidence="13 14">
    <name type="scientific">Trinickia violacea</name>
    <dbReference type="NCBI Taxonomy" id="2571746"/>
    <lineage>
        <taxon>Bacteria</taxon>
        <taxon>Pseudomonadati</taxon>
        <taxon>Pseudomonadota</taxon>
        <taxon>Betaproteobacteria</taxon>
        <taxon>Burkholderiales</taxon>
        <taxon>Burkholderiaceae</taxon>
        <taxon>Trinickia</taxon>
    </lineage>
</organism>
<dbReference type="InterPro" id="IPR004961">
    <property type="entry name" value="Lipase_chaperone"/>
</dbReference>
<name>A0A4V1EIQ9_9BURK</name>
<dbReference type="Proteomes" id="UP000298656">
    <property type="component" value="Chromosome 2"/>
</dbReference>
<evidence type="ECO:0000256" key="6">
    <source>
        <dbReference type="ARBA" id="ARBA00022963"/>
    </source>
</evidence>
<keyword evidence="9 11" id="KW-0472">Membrane</keyword>
<dbReference type="OrthoDB" id="8779274at2"/>
<feature type="transmembrane region" description="Helical" evidence="11">
    <location>
        <begin position="12"/>
        <end position="32"/>
    </location>
</feature>
<evidence type="ECO:0000256" key="3">
    <source>
        <dbReference type="ARBA" id="ARBA00022475"/>
    </source>
</evidence>
<evidence type="ECO:0000256" key="1">
    <source>
        <dbReference type="ARBA" id="ARBA00004383"/>
    </source>
</evidence>
<comment type="similarity">
    <text evidence="2 11">Belongs to the lipase chaperone family.</text>
</comment>
<evidence type="ECO:0000256" key="8">
    <source>
        <dbReference type="ARBA" id="ARBA00023098"/>
    </source>
</evidence>
<evidence type="ECO:0000256" key="2">
    <source>
        <dbReference type="ARBA" id="ARBA00010358"/>
    </source>
</evidence>
<keyword evidence="8 11" id="KW-0443">Lipid metabolism</keyword>
<dbReference type="RefSeq" id="WP_137337388.1">
    <property type="nucleotide sequence ID" value="NZ_CP040078.1"/>
</dbReference>
<keyword evidence="6 11" id="KW-0442">Lipid degradation</keyword>
<dbReference type="GO" id="GO:0005886">
    <property type="term" value="C:plasma membrane"/>
    <property type="evidence" value="ECO:0007669"/>
    <property type="project" value="UniProtKB-SubCell"/>
</dbReference>
<dbReference type="GO" id="GO:0051082">
    <property type="term" value="F:unfolded protein binding"/>
    <property type="evidence" value="ECO:0007669"/>
    <property type="project" value="UniProtKB-UniRule"/>
</dbReference>
<evidence type="ECO:0000256" key="11">
    <source>
        <dbReference type="HAMAP-Rule" id="MF_00790"/>
    </source>
</evidence>
<protein>
    <recommendedName>
        <fullName evidence="11">Lipase chaperone</fullName>
    </recommendedName>
    <alternativeName>
        <fullName evidence="11">Lipase activator protein</fullName>
    </alternativeName>
    <alternativeName>
        <fullName evidence="11">Lipase foldase</fullName>
    </alternativeName>
    <alternativeName>
        <fullName evidence="11">Lipase helper protein</fullName>
    </alternativeName>
    <alternativeName>
        <fullName evidence="11">Lipase modulator</fullName>
    </alternativeName>
</protein>
<reference evidence="13 14" key="1">
    <citation type="submission" date="2019-05" db="EMBL/GenBank/DDBJ databases">
        <title>Burkholderia sp. DHOD12, isolated from subtropical forest soil.</title>
        <authorList>
            <person name="Gao Z.-H."/>
            <person name="Qiu L.-H."/>
        </authorList>
    </citation>
    <scope>NUCLEOTIDE SEQUENCE [LARGE SCALE GENOMIC DNA]</scope>
    <source>
        <strain evidence="13 14">DHOD12</strain>
    </source>
</reference>
<keyword evidence="3 11" id="KW-1003">Cell membrane</keyword>